<dbReference type="EMBL" id="JAIQCV010000008">
    <property type="protein sequence ID" value="KAH1075442.1"/>
    <property type="molecule type" value="Genomic_DNA"/>
</dbReference>
<dbReference type="AlphaFoldDB" id="A0A9D3VAR3"/>
<sequence>MQVSNIPCITEVFLPMIPSQTDKGGSLSGLCGTCLYFLVSSPSNHLSCRTTPE</sequence>
<evidence type="ECO:0000313" key="1">
    <source>
        <dbReference type="EMBL" id="KAH1075442.1"/>
    </source>
</evidence>
<protein>
    <submittedName>
        <fullName evidence="1">Uncharacterized protein</fullName>
    </submittedName>
</protein>
<keyword evidence="2" id="KW-1185">Reference proteome</keyword>
<proteinExistence type="predicted"/>
<name>A0A9D3VAR3_9ROSI</name>
<organism evidence="1 2">
    <name type="scientific">Gossypium stocksii</name>
    <dbReference type="NCBI Taxonomy" id="47602"/>
    <lineage>
        <taxon>Eukaryota</taxon>
        <taxon>Viridiplantae</taxon>
        <taxon>Streptophyta</taxon>
        <taxon>Embryophyta</taxon>
        <taxon>Tracheophyta</taxon>
        <taxon>Spermatophyta</taxon>
        <taxon>Magnoliopsida</taxon>
        <taxon>eudicotyledons</taxon>
        <taxon>Gunneridae</taxon>
        <taxon>Pentapetalae</taxon>
        <taxon>rosids</taxon>
        <taxon>malvids</taxon>
        <taxon>Malvales</taxon>
        <taxon>Malvaceae</taxon>
        <taxon>Malvoideae</taxon>
        <taxon>Gossypium</taxon>
    </lineage>
</organism>
<reference evidence="1 2" key="1">
    <citation type="journal article" date="2021" name="Plant Biotechnol. J.">
        <title>Multi-omics assisted identification of the key and species-specific regulatory components of drought-tolerant mechanisms in Gossypium stocksii.</title>
        <authorList>
            <person name="Yu D."/>
            <person name="Ke L."/>
            <person name="Zhang D."/>
            <person name="Wu Y."/>
            <person name="Sun Y."/>
            <person name="Mei J."/>
            <person name="Sun J."/>
            <person name="Sun Y."/>
        </authorList>
    </citation>
    <scope>NUCLEOTIDE SEQUENCE [LARGE SCALE GENOMIC DNA]</scope>
    <source>
        <strain evidence="2">cv. E1</strain>
        <tissue evidence="1">Leaf</tissue>
    </source>
</reference>
<comment type="caution">
    <text evidence="1">The sequence shown here is derived from an EMBL/GenBank/DDBJ whole genome shotgun (WGS) entry which is preliminary data.</text>
</comment>
<dbReference type="Proteomes" id="UP000828251">
    <property type="component" value="Unassembled WGS sequence"/>
</dbReference>
<gene>
    <name evidence="1" type="ORF">J1N35_027770</name>
</gene>
<accession>A0A9D3VAR3</accession>
<evidence type="ECO:0000313" key="2">
    <source>
        <dbReference type="Proteomes" id="UP000828251"/>
    </source>
</evidence>